<evidence type="ECO:0000313" key="3">
    <source>
        <dbReference type="RefSeq" id="XP_039132831.1"/>
    </source>
</evidence>
<feature type="compositionally biased region" description="Basic and acidic residues" evidence="1">
    <location>
        <begin position="20"/>
        <end position="44"/>
    </location>
</feature>
<dbReference type="RefSeq" id="XP_039132835.1">
    <property type="nucleotide sequence ID" value="XM_039276901.1"/>
</dbReference>
<dbReference type="RefSeq" id="XP_039132837.1">
    <property type="nucleotide sequence ID" value="XM_039276903.1"/>
</dbReference>
<dbReference type="RefSeq" id="XP_039132836.1">
    <property type="nucleotide sequence ID" value="XM_039276902.1"/>
</dbReference>
<dbReference type="RefSeq" id="XP_039132831.1">
    <property type="nucleotide sequence ID" value="XM_039276897.1"/>
</dbReference>
<feature type="compositionally biased region" description="Basic and acidic residues" evidence="1">
    <location>
        <begin position="71"/>
        <end position="84"/>
    </location>
</feature>
<evidence type="ECO:0000256" key="1">
    <source>
        <dbReference type="SAM" id="MobiDB-lite"/>
    </source>
</evidence>
<reference evidence="3 4" key="1">
    <citation type="submission" date="2025-04" db="UniProtKB">
        <authorList>
            <consortium name="RefSeq"/>
        </authorList>
    </citation>
    <scope>IDENTIFICATION</scope>
</reference>
<proteinExistence type="predicted"/>
<sequence length="252" mass="28068">MASRTPTVLRSENFYIHRGKGADLAKADLPKPSKAGRQERKALRDVSNTALRDVSNIGKQPPLSSASKGTISKEKSALRTHETPKNATKNSLLSDEEIKRCHEWAKEGIEQIHFTGNDLQKLQQDKKEQSVRKKVDKVTSALQAWSDIIYCNAGMSLKVVSKANEDKTKMELEPEVLPPMIKLHSNSDNKELELLLFEPELDHLSADPTFELNPKDNSGLEPETTAFTTIPIKKSPASVTCCMSTLSRSHKH</sequence>
<evidence type="ECO:0000313" key="5">
    <source>
        <dbReference type="RefSeq" id="XP_039132834.1"/>
    </source>
</evidence>
<dbReference type="RefSeq" id="XP_039132834.1">
    <property type="nucleotide sequence ID" value="XM_039276900.1"/>
</dbReference>
<organism evidence="2 6">
    <name type="scientific">Dioscorea cayennensis subsp. rotundata</name>
    <name type="common">White Guinea yam</name>
    <name type="synonym">Dioscorea rotundata</name>
    <dbReference type="NCBI Taxonomy" id="55577"/>
    <lineage>
        <taxon>Eukaryota</taxon>
        <taxon>Viridiplantae</taxon>
        <taxon>Streptophyta</taxon>
        <taxon>Embryophyta</taxon>
        <taxon>Tracheophyta</taxon>
        <taxon>Spermatophyta</taxon>
        <taxon>Magnoliopsida</taxon>
        <taxon>Liliopsida</taxon>
        <taxon>Dioscoreales</taxon>
        <taxon>Dioscoreaceae</taxon>
        <taxon>Dioscorea</taxon>
    </lineage>
</organism>
<keyword evidence="2" id="KW-1185">Reference proteome</keyword>
<evidence type="ECO:0000313" key="6">
    <source>
        <dbReference type="RefSeq" id="XP_039132835.1"/>
    </source>
</evidence>
<evidence type="ECO:0000313" key="4">
    <source>
        <dbReference type="RefSeq" id="XP_039132832.1"/>
    </source>
</evidence>
<evidence type="ECO:0000313" key="8">
    <source>
        <dbReference type="RefSeq" id="XP_039132837.1"/>
    </source>
</evidence>
<dbReference type="GeneID" id="120269928"/>
<dbReference type="RefSeq" id="XP_039132832.1">
    <property type="nucleotide sequence ID" value="XM_039276898.1"/>
</dbReference>
<dbReference type="AlphaFoldDB" id="A0AB40BZD5"/>
<protein>
    <submittedName>
        <fullName evidence="3 4">Uncharacterized protein LOC120269928 isoform X1</fullName>
    </submittedName>
</protein>
<gene>
    <name evidence="3 4 5 6 7 8" type="primary">LOC120269928</name>
</gene>
<accession>A0AB40BZD5</accession>
<evidence type="ECO:0000313" key="7">
    <source>
        <dbReference type="RefSeq" id="XP_039132836.1"/>
    </source>
</evidence>
<dbReference type="Proteomes" id="UP001515500">
    <property type="component" value="Chromosome 10"/>
</dbReference>
<name>A0AB40BZD5_DIOCR</name>
<evidence type="ECO:0000313" key="2">
    <source>
        <dbReference type="Proteomes" id="UP001515500"/>
    </source>
</evidence>
<feature type="region of interest" description="Disordered" evidence="1">
    <location>
        <begin position="20"/>
        <end position="91"/>
    </location>
</feature>